<dbReference type="GO" id="GO:0032934">
    <property type="term" value="F:sterol binding"/>
    <property type="evidence" value="ECO:0000318"/>
    <property type="project" value="GO_Central"/>
</dbReference>
<reference evidence="9 10" key="4">
    <citation type="journal article" date="2011" name="BMC Genomics">
        <title>RNA-Seq improves annotation of protein-coding genes in the cucumber genome.</title>
        <authorList>
            <person name="Li Z."/>
            <person name="Zhang Z."/>
            <person name="Yan P."/>
            <person name="Huang S."/>
            <person name="Fei Z."/>
            <person name="Lin K."/>
        </authorList>
    </citation>
    <scope>NUCLEOTIDE SEQUENCE [LARGE SCALE GENOMIC DNA]</scope>
    <source>
        <strain evidence="10">cv. 9930</strain>
    </source>
</reference>
<dbReference type="Gene3D" id="2.60.40.770">
    <property type="match status" value="1"/>
</dbReference>
<dbReference type="Pfam" id="PF02221">
    <property type="entry name" value="E1_DerP2_DerF2"/>
    <property type="match status" value="1"/>
</dbReference>
<keyword evidence="7" id="KW-0472">Membrane</keyword>
<dbReference type="PANTHER" id="PTHR11306:SF0">
    <property type="entry name" value="PHOSPHATIDYLGLYCEROL_PHOSPHATIDYLINOSITOL TRANSFER PROTEIN"/>
    <property type="match status" value="1"/>
</dbReference>
<dbReference type="AlphaFoldDB" id="A0A0A0LBM1"/>
<dbReference type="Gramene" id="KGN59228">
    <property type="protein sequence ID" value="KGN59228"/>
    <property type="gene ID" value="Csa_3G782750"/>
</dbReference>
<dbReference type="EMBL" id="CM002924">
    <property type="protein sequence ID" value="KGN59228.1"/>
    <property type="molecule type" value="Genomic_DNA"/>
</dbReference>
<evidence type="ECO:0000256" key="1">
    <source>
        <dbReference type="ARBA" id="ARBA00002053"/>
    </source>
</evidence>
<organism evidence="9 10">
    <name type="scientific">Cucumis sativus</name>
    <name type="common">Cucumber</name>
    <dbReference type="NCBI Taxonomy" id="3659"/>
    <lineage>
        <taxon>Eukaryota</taxon>
        <taxon>Viridiplantae</taxon>
        <taxon>Streptophyta</taxon>
        <taxon>Embryophyta</taxon>
        <taxon>Tracheophyta</taxon>
        <taxon>Spermatophyta</taxon>
        <taxon>Magnoliopsida</taxon>
        <taxon>eudicotyledons</taxon>
        <taxon>Gunneridae</taxon>
        <taxon>Pentapetalae</taxon>
        <taxon>rosids</taxon>
        <taxon>fabids</taxon>
        <taxon>Cucurbitales</taxon>
        <taxon>Cucurbitaceae</taxon>
        <taxon>Benincaseae</taxon>
        <taxon>Cucumis</taxon>
    </lineage>
</organism>
<gene>
    <name evidence="9" type="ORF">Csa_3G782750</name>
</gene>
<evidence type="ECO:0000256" key="5">
    <source>
        <dbReference type="ARBA" id="ARBA00022729"/>
    </source>
</evidence>
<dbReference type="Proteomes" id="UP000029981">
    <property type="component" value="Chromosome 3"/>
</dbReference>
<reference evidence="9 10" key="1">
    <citation type="journal article" date="2009" name="Nat. Genet.">
        <title>The genome of the cucumber, Cucumis sativus L.</title>
        <authorList>
            <person name="Huang S."/>
            <person name="Li R."/>
            <person name="Zhang Z."/>
            <person name="Li L."/>
            <person name="Gu X."/>
            <person name="Fan W."/>
            <person name="Lucas W.J."/>
            <person name="Wang X."/>
            <person name="Xie B."/>
            <person name="Ni P."/>
            <person name="Ren Y."/>
            <person name="Zhu H."/>
            <person name="Li J."/>
            <person name="Lin K."/>
            <person name="Jin W."/>
            <person name="Fei Z."/>
            <person name="Li G."/>
            <person name="Staub J."/>
            <person name="Kilian A."/>
            <person name="van der Vossen E.A."/>
            <person name="Wu Y."/>
            <person name="Guo J."/>
            <person name="He J."/>
            <person name="Jia Z."/>
            <person name="Ren Y."/>
            <person name="Tian G."/>
            <person name="Lu Y."/>
            <person name="Ruan J."/>
            <person name="Qian W."/>
            <person name="Wang M."/>
            <person name="Huang Q."/>
            <person name="Li B."/>
            <person name="Xuan Z."/>
            <person name="Cao J."/>
            <person name="Asan"/>
            <person name="Wu Z."/>
            <person name="Zhang J."/>
            <person name="Cai Q."/>
            <person name="Bai Y."/>
            <person name="Zhao B."/>
            <person name="Han Y."/>
            <person name="Li Y."/>
            <person name="Li X."/>
            <person name="Wang S."/>
            <person name="Shi Q."/>
            <person name="Liu S."/>
            <person name="Cho W.K."/>
            <person name="Kim J.Y."/>
            <person name="Xu Y."/>
            <person name="Heller-Uszynska K."/>
            <person name="Miao H."/>
            <person name="Cheng Z."/>
            <person name="Zhang S."/>
            <person name="Wu J."/>
            <person name="Yang Y."/>
            <person name="Kang H."/>
            <person name="Li M."/>
            <person name="Liang H."/>
            <person name="Ren X."/>
            <person name="Shi Z."/>
            <person name="Wen M."/>
            <person name="Jian M."/>
            <person name="Yang H."/>
            <person name="Zhang G."/>
            <person name="Yang Z."/>
            <person name="Chen R."/>
            <person name="Liu S."/>
            <person name="Li J."/>
            <person name="Ma L."/>
            <person name="Liu H."/>
            <person name="Zhou Y."/>
            <person name="Zhao J."/>
            <person name="Fang X."/>
            <person name="Li G."/>
            <person name="Fang L."/>
            <person name="Li Y."/>
            <person name="Liu D."/>
            <person name="Zheng H."/>
            <person name="Zhang Y."/>
            <person name="Qin N."/>
            <person name="Li Z."/>
            <person name="Yang G."/>
            <person name="Yang S."/>
            <person name="Bolund L."/>
            <person name="Kristiansen K."/>
            <person name="Zheng H."/>
            <person name="Li S."/>
            <person name="Zhang X."/>
            <person name="Yang H."/>
            <person name="Wang J."/>
            <person name="Sun R."/>
            <person name="Zhang B."/>
            <person name="Jiang S."/>
            <person name="Wang J."/>
            <person name="Du Y."/>
            <person name="Li S."/>
        </authorList>
    </citation>
    <scope>NUCLEOTIDE SEQUENCE [LARGE SCALE GENOMIC DNA]</scope>
    <source>
        <strain evidence="10">cv. 9930</strain>
    </source>
</reference>
<evidence type="ECO:0000259" key="8">
    <source>
        <dbReference type="SMART" id="SM00737"/>
    </source>
</evidence>
<dbReference type="GO" id="GO:0015918">
    <property type="term" value="P:sterol transport"/>
    <property type="evidence" value="ECO:0000318"/>
    <property type="project" value="GO_Central"/>
</dbReference>
<comment type="function">
    <text evidence="1">Catalyzes the intermembrane transfer of phosphatidylglycerol and phosphatidylinositol.</text>
</comment>
<keyword evidence="6" id="KW-0445">Lipid transport</keyword>
<evidence type="ECO:0000313" key="9">
    <source>
        <dbReference type="EMBL" id="KGN59228.1"/>
    </source>
</evidence>
<keyword evidence="7" id="KW-0812">Transmembrane</keyword>
<comment type="subunit">
    <text evidence="3">Monomer.</text>
</comment>
<dbReference type="SMART" id="SM00737">
    <property type="entry name" value="ML"/>
    <property type="match status" value="1"/>
</dbReference>
<evidence type="ECO:0000256" key="7">
    <source>
        <dbReference type="SAM" id="Phobius"/>
    </source>
</evidence>
<dbReference type="InterPro" id="IPR039670">
    <property type="entry name" value="NPC2-like"/>
</dbReference>
<name>A0A0A0LBM1_CUCSA</name>
<dbReference type="InterPro" id="IPR003172">
    <property type="entry name" value="ML_dom"/>
</dbReference>
<keyword evidence="4" id="KW-0813">Transport</keyword>
<keyword evidence="5" id="KW-0732">Signal</keyword>
<reference evidence="9 10" key="3">
    <citation type="journal article" date="2010" name="BMC Genomics">
        <title>Transcriptome sequencing and comparative analysis of cucumber flowers with different sex types.</title>
        <authorList>
            <person name="Guo S."/>
            <person name="Zheng Y."/>
            <person name="Joung J.G."/>
            <person name="Liu S."/>
            <person name="Zhang Z."/>
            <person name="Crasta O.R."/>
            <person name="Sobral B.W."/>
            <person name="Xu Y."/>
            <person name="Huang S."/>
            <person name="Fei Z."/>
        </authorList>
    </citation>
    <scope>NUCLEOTIDE SEQUENCE [LARGE SCALE GENOMIC DNA]</scope>
    <source>
        <strain evidence="10">cv. 9930</strain>
    </source>
</reference>
<keyword evidence="10" id="KW-1185">Reference proteome</keyword>
<accession>A0A0A0LBM1</accession>
<comment type="similarity">
    <text evidence="2">Belongs to the NPC2 family.</text>
</comment>
<feature type="domain" description="MD-2-related lipid-recognition" evidence="8">
    <location>
        <begin position="87"/>
        <end position="206"/>
    </location>
</feature>
<proteinExistence type="inferred from homology"/>
<feature type="transmembrane region" description="Helical" evidence="7">
    <location>
        <begin position="6"/>
        <end position="25"/>
    </location>
</feature>
<evidence type="ECO:0000256" key="3">
    <source>
        <dbReference type="ARBA" id="ARBA00011245"/>
    </source>
</evidence>
<evidence type="ECO:0000313" key="10">
    <source>
        <dbReference type="Proteomes" id="UP000029981"/>
    </source>
</evidence>
<evidence type="ECO:0000256" key="6">
    <source>
        <dbReference type="ARBA" id="ARBA00023055"/>
    </source>
</evidence>
<dbReference type="SUPFAM" id="SSF81296">
    <property type="entry name" value="E set domains"/>
    <property type="match status" value="1"/>
</dbReference>
<keyword evidence="7" id="KW-1133">Transmembrane helix</keyword>
<sequence>MSTVSFASAQLLFIIFWNFIIIPFARLRRRRDFSHSPMAIESFYLKKEHFHGTHFSDEADFPISSLVVLFSTLHFVALLTPFNLSHLSECYVFEDETAKYDITVKGVEISPNPVVRGHPTNMIFNLIIGKPIIAGKMVVDISYFGWHIYSDSHDICVETSCPYLSGDFALPPLRTPLAFFLPGSYHMQITIVDGDDNKLTCFGFDYELVIASLFGDS</sequence>
<dbReference type="InterPro" id="IPR014756">
    <property type="entry name" value="Ig_E-set"/>
</dbReference>
<evidence type="ECO:0000256" key="4">
    <source>
        <dbReference type="ARBA" id="ARBA00022448"/>
    </source>
</evidence>
<evidence type="ECO:0000256" key="2">
    <source>
        <dbReference type="ARBA" id="ARBA00006370"/>
    </source>
</evidence>
<reference evidence="9 10" key="2">
    <citation type="journal article" date="2009" name="PLoS ONE">
        <title>An integrated genetic and cytogenetic map of the cucumber genome.</title>
        <authorList>
            <person name="Ren Y."/>
            <person name="Zhang Z."/>
            <person name="Liu J."/>
            <person name="Staub J.E."/>
            <person name="Han Y."/>
            <person name="Cheng Z."/>
            <person name="Li X."/>
            <person name="Lu J."/>
            <person name="Miao H."/>
            <person name="Kang H."/>
            <person name="Xie B."/>
            <person name="Gu X."/>
            <person name="Wang X."/>
            <person name="Du Y."/>
            <person name="Jin W."/>
            <person name="Huang S."/>
        </authorList>
    </citation>
    <scope>NUCLEOTIDE SEQUENCE [LARGE SCALE GENOMIC DNA]</scope>
    <source>
        <strain evidence="10">cv. 9930</strain>
    </source>
</reference>
<dbReference type="PANTHER" id="PTHR11306">
    <property type="entry name" value="NIEMANN PICK TYPE C2 PROTEIN NPC2-RELATED"/>
    <property type="match status" value="1"/>
</dbReference>
<protein>
    <recommendedName>
        <fullName evidence="8">MD-2-related lipid-recognition domain-containing protein</fullName>
    </recommendedName>
</protein>